<keyword evidence="4" id="KW-1185">Reference proteome</keyword>
<protein>
    <recommendedName>
        <fullName evidence="5">DNA-directed RNA polymerase subunit beta</fullName>
    </recommendedName>
</protein>
<keyword evidence="2" id="KW-1133">Transmembrane helix</keyword>
<evidence type="ECO:0000256" key="2">
    <source>
        <dbReference type="SAM" id="Phobius"/>
    </source>
</evidence>
<dbReference type="InterPro" id="IPR024596">
    <property type="entry name" value="RNApol_su_b/EpuA"/>
</dbReference>
<reference evidence="3 4" key="1">
    <citation type="submission" date="2017-08" db="EMBL/GenBank/DDBJ databases">
        <title>Substantial Increase in Enzyme Production by Combined Drug-Resistance Mutations in Paenibacillus agaridevorans.</title>
        <authorList>
            <person name="Tanaka Y."/>
            <person name="Funane K."/>
            <person name="Hosaka T."/>
            <person name="Shiwa Y."/>
            <person name="Fujita N."/>
            <person name="Miyazaki T."/>
            <person name="Yoshikawa H."/>
            <person name="Murakami K."/>
            <person name="Kasahara K."/>
            <person name="Inaoka T."/>
            <person name="Hiraga Y."/>
            <person name="Ochi K."/>
        </authorList>
    </citation>
    <scope>NUCLEOTIDE SEQUENCE [LARGE SCALE GENOMIC DNA]</scope>
    <source>
        <strain evidence="3 4">T-3040</strain>
    </source>
</reference>
<accession>A0A2R5EU99</accession>
<evidence type="ECO:0000313" key="3">
    <source>
        <dbReference type="EMBL" id="GBG10262.1"/>
    </source>
</evidence>
<evidence type="ECO:0008006" key="5">
    <source>
        <dbReference type="Google" id="ProtNLM"/>
    </source>
</evidence>
<sequence>MADERRDSSRIELEDRPAPGGVRAGGATAELRTPMRSSGLSRMERHGGSSSSSSSNSSTANDQEKEVPAKKAKLIFGKKKSEEPAKPEAEEPVNEPEWDEEAEEEREYPRWAVVSFWLFRKSIVPVVMIVMLIVGLYAGYVFLGDAPKDEVFKWSTWQHLYDLVFAES</sequence>
<feature type="compositionally biased region" description="Basic and acidic residues" evidence="1">
    <location>
        <begin position="1"/>
        <end position="17"/>
    </location>
</feature>
<feature type="compositionally biased region" description="Low complexity" evidence="1">
    <location>
        <begin position="18"/>
        <end position="29"/>
    </location>
</feature>
<evidence type="ECO:0000256" key="1">
    <source>
        <dbReference type="SAM" id="MobiDB-lite"/>
    </source>
</evidence>
<feature type="compositionally biased region" description="Acidic residues" evidence="1">
    <location>
        <begin position="90"/>
        <end position="104"/>
    </location>
</feature>
<dbReference type="Pfam" id="PF11772">
    <property type="entry name" value="EpuA"/>
    <property type="match status" value="1"/>
</dbReference>
<evidence type="ECO:0000313" key="4">
    <source>
        <dbReference type="Proteomes" id="UP000245202"/>
    </source>
</evidence>
<feature type="compositionally biased region" description="Basic and acidic residues" evidence="1">
    <location>
        <begin position="79"/>
        <end position="89"/>
    </location>
</feature>
<comment type="caution">
    <text evidence="3">The sequence shown here is derived from an EMBL/GenBank/DDBJ whole genome shotgun (WGS) entry which is preliminary data.</text>
</comment>
<gene>
    <name evidence="3" type="ORF">PAT3040_04983</name>
</gene>
<dbReference type="RefSeq" id="WP_108994800.1">
    <property type="nucleotide sequence ID" value="NZ_BDQX01000292.1"/>
</dbReference>
<organism evidence="3 4">
    <name type="scientific">Paenibacillus agaridevorans</name>
    <dbReference type="NCBI Taxonomy" id="171404"/>
    <lineage>
        <taxon>Bacteria</taxon>
        <taxon>Bacillati</taxon>
        <taxon>Bacillota</taxon>
        <taxon>Bacilli</taxon>
        <taxon>Bacillales</taxon>
        <taxon>Paenibacillaceae</taxon>
        <taxon>Paenibacillus</taxon>
    </lineage>
</organism>
<proteinExistence type="predicted"/>
<dbReference type="EMBL" id="BDQX01000292">
    <property type="protein sequence ID" value="GBG10262.1"/>
    <property type="molecule type" value="Genomic_DNA"/>
</dbReference>
<feature type="region of interest" description="Disordered" evidence="1">
    <location>
        <begin position="1"/>
        <end position="104"/>
    </location>
</feature>
<dbReference type="Proteomes" id="UP000245202">
    <property type="component" value="Unassembled WGS sequence"/>
</dbReference>
<name>A0A2R5EU99_9BACL</name>
<feature type="transmembrane region" description="Helical" evidence="2">
    <location>
        <begin position="123"/>
        <end position="143"/>
    </location>
</feature>
<dbReference type="AlphaFoldDB" id="A0A2R5EU99"/>
<feature type="compositionally biased region" description="Low complexity" evidence="1">
    <location>
        <begin position="49"/>
        <end position="58"/>
    </location>
</feature>
<keyword evidence="2" id="KW-0472">Membrane</keyword>
<keyword evidence="2" id="KW-0812">Transmembrane</keyword>